<evidence type="ECO:0000313" key="1">
    <source>
        <dbReference type="EMBL" id="KAK1395274.1"/>
    </source>
</evidence>
<reference evidence="1" key="1">
    <citation type="submission" date="2023-02" db="EMBL/GenBank/DDBJ databases">
        <title>Genome of toxic invasive species Heracleum sosnowskyi carries increased number of genes despite the absence of recent whole-genome duplications.</title>
        <authorList>
            <person name="Schelkunov M."/>
            <person name="Shtratnikova V."/>
            <person name="Makarenko M."/>
            <person name="Klepikova A."/>
            <person name="Omelchenko D."/>
            <person name="Novikova G."/>
            <person name="Obukhova E."/>
            <person name="Bogdanov V."/>
            <person name="Penin A."/>
            <person name="Logacheva M."/>
        </authorList>
    </citation>
    <scope>NUCLEOTIDE SEQUENCE</scope>
    <source>
        <strain evidence="1">Hsosn_3</strain>
        <tissue evidence="1">Leaf</tissue>
    </source>
</reference>
<dbReference type="AlphaFoldDB" id="A0AAD8J072"/>
<comment type="caution">
    <text evidence="1">The sequence shown here is derived from an EMBL/GenBank/DDBJ whole genome shotgun (WGS) entry which is preliminary data.</text>
</comment>
<organism evidence="1 2">
    <name type="scientific">Heracleum sosnowskyi</name>
    <dbReference type="NCBI Taxonomy" id="360622"/>
    <lineage>
        <taxon>Eukaryota</taxon>
        <taxon>Viridiplantae</taxon>
        <taxon>Streptophyta</taxon>
        <taxon>Embryophyta</taxon>
        <taxon>Tracheophyta</taxon>
        <taxon>Spermatophyta</taxon>
        <taxon>Magnoliopsida</taxon>
        <taxon>eudicotyledons</taxon>
        <taxon>Gunneridae</taxon>
        <taxon>Pentapetalae</taxon>
        <taxon>asterids</taxon>
        <taxon>campanulids</taxon>
        <taxon>Apiales</taxon>
        <taxon>Apiaceae</taxon>
        <taxon>Apioideae</taxon>
        <taxon>apioid superclade</taxon>
        <taxon>Tordylieae</taxon>
        <taxon>Tordyliinae</taxon>
        <taxon>Heracleum</taxon>
    </lineage>
</organism>
<dbReference type="Proteomes" id="UP001237642">
    <property type="component" value="Unassembled WGS sequence"/>
</dbReference>
<proteinExistence type="predicted"/>
<keyword evidence="2" id="KW-1185">Reference proteome</keyword>
<protein>
    <submittedName>
        <fullName evidence="1">Uncharacterized protein</fullName>
    </submittedName>
</protein>
<gene>
    <name evidence="1" type="ORF">POM88_014330</name>
</gene>
<sequence length="191" mass="22218">MRMVGSFKSTLSYPQAGAWRQIKTLSADIARGHLNEVCCTPYQKIRTGRKVQMYQKTVNAILLRILHMANASQWMNQQNWILVTHIKKPTTCISHKQSMIVVHRNPEMKANSGSALRSSWYLIDIKRLYLLQPTSFQNSLRLPQHQMSSDRSWMRRRHDGKGGISKEYVRGVNSFVEFVHPEKKKYPEGLF</sequence>
<name>A0AAD8J072_9APIA</name>
<dbReference type="EMBL" id="JAUIZM010000003">
    <property type="protein sequence ID" value="KAK1395274.1"/>
    <property type="molecule type" value="Genomic_DNA"/>
</dbReference>
<reference evidence="1" key="2">
    <citation type="submission" date="2023-05" db="EMBL/GenBank/DDBJ databases">
        <authorList>
            <person name="Schelkunov M.I."/>
        </authorList>
    </citation>
    <scope>NUCLEOTIDE SEQUENCE</scope>
    <source>
        <strain evidence="1">Hsosn_3</strain>
        <tissue evidence="1">Leaf</tissue>
    </source>
</reference>
<accession>A0AAD8J072</accession>
<evidence type="ECO:0000313" key="2">
    <source>
        <dbReference type="Proteomes" id="UP001237642"/>
    </source>
</evidence>